<comment type="caution">
    <text evidence="1">The sequence shown here is derived from an EMBL/GenBank/DDBJ whole genome shotgun (WGS) entry which is preliminary data.</text>
</comment>
<reference evidence="1 2" key="1">
    <citation type="journal article" date="2020" name="Biotechnol. Biofuels">
        <title>New insights from the biogas microbiome by comprehensive genome-resolved metagenomics of nearly 1600 species originating from multiple anaerobic digesters.</title>
        <authorList>
            <person name="Campanaro S."/>
            <person name="Treu L."/>
            <person name="Rodriguez-R L.M."/>
            <person name="Kovalovszki A."/>
            <person name="Ziels R.M."/>
            <person name="Maus I."/>
            <person name="Zhu X."/>
            <person name="Kougias P.G."/>
            <person name="Basile A."/>
            <person name="Luo G."/>
            <person name="Schluter A."/>
            <person name="Konstantinidis K.T."/>
            <person name="Angelidaki I."/>
        </authorList>
    </citation>
    <scope>NUCLEOTIDE SEQUENCE [LARGE SCALE GENOMIC DNA]</scope>
    <source>
        <strain evidence="1">AS27yjCOA_65</strain>
    </source>
</reference>
<gene>
    <name evidence="1" type="ORF">GYA55_08015</name>
</gene>
<evidence type="ECO:0000313" key="1">
    <source>
        <dbReference type="EMBL" id="NMC63099.1"/>
    </source>
</evidence>
<dbReference type="Proteomes" id="UP000524246">
    <property type="component" value="Unassembled WGS sequence"/>
</dbReference>
<organism evidence="1 2">
    <name type="scientific">SAR324 cluster bacterium</name>
    <dbReference type="NCBI Taxonomy" id="2024889"/>
    <lineage>
        <taxon>Bacteria</taxon>
        <taxon>Deltaproteobacteria</taxon>
        <taxon>SAR324 cluster</taxon>
    </lineage>
</organism>
<name>A0A7X9FSN7_9DELT</name>
<dbReference type="EMBL" id="JAAZON010000354">
    <property type="protein sequence ID" value="NMC63099.1"/>
    <property type="molecule type" value="Genomic_DNA"/>
</dbReference>
<proteinExistence type="predicted"/>
<protein>
    <submittedName>
        <fullName evidence="1">Uncharacterized protein</fullName>
    </submittedName>
</protein>
<evidence type="ECO:0000313" key="2">
    <source>
        <dbReference type="Proteomes" id="UP000524246"/>
    </source>
</evidence>
<accession>A0A7X9FSN7</accession>
<sequence length="89" mass="9821">MPIPSAPALDERLNCLDTSSGMYTQCTELLREEMERLESKLVSIKLENGSTLQYLEYPSNIASLRIAISAGSIDDGSANFLEELILLNI</sequence>
<dbReference type="AlphaFoldDB" id="A0A7X9FSN7"/>